<dbReference type="Pfam" id="PF00037">
    <property type="entry name" value="Fer4"/>
    <property type="match status" value="1"/>
</dbReference>
<dbReference type="PROSITE" id="PS00198">
    <property type="entry name" value="4FE4S_FER_1"/>
    <property type="match status" value="1"/>
</dbReference>
<keyword evidence="3" id="KW-1185">Reference proteome</keyword>
<evidence type="ECO:0000259" key="1">
    <source>
        <dbReference type="PROSITE" id="PS51379"/>
    </source>
</evidence>
<dbReference type="InterPro" id="IPR017896">
    <property type="entry name" value="4Fe4S_Fe-S-bd"/>
</dbReference>
<dbReference type="SUPFAM" id="SSF54862">
    <property type="entry name" value="4Fe-4S ferredoxins"/>
    <property type="match status" value="1"/>
</dbReference>
<dbReference type="Proteomes" id="UP000680656">
    <property type="component" value="Chromosome"/>
</dbReference>
<dbReference type="AlphaFoldDB" id="A0A8E7EL33"/>
<dbReference type="Gene3D" id="3.40.50.360">
    <property type="match status" value="1"/>
</dbReference>
<organism evidence="2 3">
    <name type="scientific">Methanospirillum purgamenti</name>
    <dbReference type="NCBI Taxonomy" id="2834276"/>
    <lineage>
        <taxon>Archaea</taxon>
        <taxon>Methanobacteriati</taxon>
        <taxon>Methanobacteriota</taxon>
        <taxon>Stenosarchaea group</taxon>
        <taxon>Methanomicrobia</taxon>
        <taxon>Methanomicrobiales</taxon>
        <taxon>Methanospirillaceae</taxon>
        <taxon>Methanospirillum</taxon>
    </lineage>
</organism>
<proteinExistence type="predicted"/>
<accession>A0A8E7EL33</accession>
<dbReference type="PANTHER" id="PTHR43122:SF1">
    <property type="entry name" value="IRON-SULFUR-BINDING PROTEIN"/>
    <property type="match status" value="1"/>
</dbReference>
<protein>
    <submittedName>
        <fullName evidence="2">EFR1 family ferrodoxin</fullName>
    </submittedName>
</protein>
<dbReference type="EMBL" id="CP075546">
    <property type="protein sequence ID" value="QVV90195.1"/>
    <property type="molecule type" value="Genomic_DNA"/>
</dbReference>
<dbReference type="InterPro" id="IPR017900">
    <property type="entry name" value="4Fe4S_Fe_S_CS"/>
</dbReference>
<dbReference type="InterPro" id="IPR029039">
    <property type="entry name" value="Flavoprotein-like_sf"/>
</dbReference>
<dbReference type="GeneID" id="65568045"/>
<gene>
    <name evidence="2" type="ORF">KHC33_06840</name>
</gene>
<dbReference type="PANTHER" id="PTHR43122">
    <property type="entry name" value="FERREDOXIN SUBUNIT OF PYRUVATE:FLAVODOXIN OXIDOREDUCTASE-RELATED"/>
    <property type="match status" value="1"/>
</dbReference>
<dbReference type="PROSITE" id="PS51379">
    <property type="entry name" value="4FE4S_FER_2"/>
    <property type="match status" value="1"/>
</dbReference>
<dbReference type="GO" id="GO:0016491">
    <property type="term" value="F:oxidoreductase activity"/>
    <property type="evidence" value="ECO:0007669"/>
    <property type="project" value="UniProtKB-ARBA"/>
</dbReference>
<dbReference type="SUPFAM" id="SSF52218">
    <property type="entry name" value="Flavoproteins"/>
    <property type="match status" value="1"/>
</dbReference>
<dbReference type="InterPro" id="IPR047964">
    <property type="entry name" value="EFR1-like"/>
</dbReference>
<sequence>MHTTIYYFTGTGNSLSVARKIRDILSDTDLVPICPLMQSEEEIISPEGRVGIICPVYDAGVPVIVRNFLKRLNTGNTAYVFGIVTLGGTGGSALKMMDVTLLEKNPTGLNAGFLIRMPNNFPPVSTPPSGEKIMSILSSADVEINRITEIIRECKNQKIGMYPISSLMQTVLYGGFVRGVHKADEKFSVSDTCTSCGICVSVCPTENISLEDGKPVYHHQCELCCACLNFCPVQAIDLNLMRGTKGRGRYHYPEVTVRDMIGQKNL</sequence>
<dbReference type="RefSeq" id="WP_214420969.1">
    <property type="nucleotide sequence ID" value="NZ_CP075546.1"/>
</dbReference>
<feature type="domain" description="4Fe-4S ferredoxin-type" evidence="1">
    <location>
        <begin position="185"/>
        <end position="213"/>
    </location>
</feature>
<dbReference type="NCBIfam" id="NF038196">
    <property type="entry name" value="ferrodoxin_EFR1"/>
    <property type="match status" value="1"/>
</dbReference>
<evidence type="ECO:0000313" key="3">
    <source>
        <dbReference type="Proteomes" id="UP000680656"/>
    </source>
</evidence>
<dbReference type="Gene3D" id="3.30.70.20">
    <property type="match status" value="1"/>
</dbReference>
<evidence type="ECO:0000313" key="2">
    <source>
        <dbReference type="EMBL" id="QVV90195.1"/>
    </source>
</evidence>
<name>A0A8E7EL33_9EURY</name>
<reference evidence="2 3" key="1">
    <citation type="submission" date="2021-05" db="EMBL/GenBank/DDBJ databases">
        <title>A novel Methanospirillum isolate from a pyrite-forming mixed culture.</title>
        <authorList>
            <person name="Bunk B."/>
            <person name="Sproer C."/>
            <person name="Spring S."/>
            <person name="Pester M."/>
        </authorList>
    </citation>
    <scope>NUCLEOTIDE SEQUENCE [LARGE SCALE GENOMIC DNA]</scope>
    <source>
        <strain evidence="2 3">J.3.6.1-F.2.7.3</strain>
    </source>
</reference>
<dbReference type="KEGG" id="mrtj:KHC33_06840"/>